<keyword evidence="3" id="KW-0238">DNA-binding</keyword>
<dbReference type="Gene3D" id="1.10.10.10">
    <property type="entry name" value="Winged helix-like DNA-binding domain superfamily/Winged helix DNA-binding domain"/>
    <property type="match status" value="1"/>
</dbReference>
<dbReference type="EMBL" id="JAOQJV010000006">
    <property type="protein sequence ID" value="MCU6699842.1"/>
    <property type="molecule type" value="Genomic_DNA"/>
</dbReference>
<dbReference type="Pfam" id="PF03466">
    <property type="entry name" value="LysR_substrate"/>
    <property type="match status" value="1"/>
</dbReference>
<dbReference type="Pfam" id="PF00126">
    <property type="entry name" value="HTH_1"/>
    <property type="match status" value="1"/>
</dbReference>
<gene>
    <name evidence="6" type="ORF">OCV65_06320</name>
</gene>
<dbReference type="RefSeq" id="WP_262581358.1">
    <property type="nucleotide sequence ID" value="NZ_JAOQJV010000006.1"/>
</dbReference>
<dbReference type="PANTHER" id="PTHR30126">
    <property type="entry name" value="HTH-TYPE TRANSCRIPTIONAL REGULATOR"/>
    <property type="match status" value="1"/>
</dbReference>
<dbReference type="InterPro" id="IPR036388">
    <property type="entry name" value="WH-like_DNA-bd_sf"/>
</dbReference>
<evidence type="ECO:0000256" key="2">
    <source>
        <dbReference type="ARBA" id="ARBA00023015"/>
    </source>
</evidence>
<dbReference type="Proteomes" id="UP001207605">
    <property type="component" value="Unassembled WGS sequence"/>
</dbReference>
<dbReference type="InterPro" id="IPR005119">
    <property type="entry name" value="LysR_subst-bd"/>
</dbReference>
<dbReference type="InterPro" id="IPR000847">
    <property type="entry name" value="LysR_HTH_N"/>
</dbReference>
<dbReference type="SUPFAM" id="SSF46785">
    <property type="entry name" value="Winged helix' DNA-binding domain"/>
    <property type="match status" value="1"/>
</dbReference>
<evidence type="ECO:0000256" key="3">
    <source>
        <dbReference type="ARBA" id="ARBA00023125"/>
    </source>
</evidence>
<keyword evidence="2" id="KW-0805">Transcription regulation</keyword>
<dbReference type="PANTHER" id="PTHR30126:SF40">
    <property type="entry name" value="HTH-TYPE TRANSCRIPTIONAL REGULATOR GLTR"/>
    <property type="match status" value="1"/>
</dbReference>
<accession>A0ABT2S5I0</accession>
<reference evidence="6 7" key="1">
    <citation type="journal article" date="2021" name="ISME Commun">
        <title>Automated analysis of genomic sequences facilitates high-throughput and comprehensive description of bacteria.</title>
        <authorList>
            <person name="Hitch T.C.A."/>
        </authorList>
    </citation>
    <scope>NUCLEOTIDE SEQUENCE [LARGE SCALE GENOMIC DNA]</scope>
    <source>
        <strain evidence="6 7">Sanger_02</strain>
    </source>
</reference>
<name>A0ABT2S5I0_9FIRM</name>
<evidence type="ECO:0000256" key="4">
    <source>
        <dbReference type="ARBA" id="ARBA00023163"/>
    </source>
</evidence>
<feature type="domain" description="HTH lysR-type" evidence="5">
    <location>
        <begin position="8"/>
        <end position="58"/>
    </location>
</feature>
<dbReference type="InterPro" id="IPR036390">
    <property type="entry name" value="WH_DNA-bd_sf"/>
</dbReference>
<comment type="similarity">
    <text evidence="1">Belongs to the LysR transcriptional regulatory family.</text>
</comment>
<dbReference type="SUPFAM" id="SSF53850">
    <property type="entry name" value="Periplasmic binding protein-like II"/>
    <property type="match status" value="1"/>
</dbReference>
<keyword evidence="7" id="KW-1185">Reference proteome</keyword>
<sequence length="294" mass="33979">MLDYRTDTFLTVCKTMNFTLAAKELHITQPAVSQHIHYLEKQYDTTLFEYRNKQLFLTRSGEILRKHLMTMKNDEKAVIKELKDHIVGIESLSIGATMTIGEYAIVDKLAAFLNRHPDVNIHLHYGNTAQLLKLLDEGQISLAIVEGNYPKEHYGHMNYSTEDYIAVCSADHHFIQDTPSSVRNLLPERLLVRENGSGTRNILEENLLARGLKISDFIHFTEVENMHTIIGLLKKDCGISFMYKIAVIDELQNHVLKEIQLSDFKMQHDFDFIWEKGSIYTDRYISICKELLES</sequence>
<protein>
    <submittedName>
        <fullName evidence="6">LysR substrate-binding domain-containing protein</fullName>
    </submittedName>
</protein>
<keyword evidence="4" id="KW-0804">Transcription</keyword>
<dbReference type="PRINTS" id="PR00039">
    <property type="entry name" value="HTHLYSR"/>
</dbReference>
<dbReference type="Gene3D" id="3.40.190.10">
    <property type="entry name" value="Periplasmic binding protein-like II"/>
    <property type="match status" value="2"/>
</dbReference>
<evidence type="ECO:0000256" key="1">
    <source>
        <dbReference type="ARBA" id="ARBA00009437"/>
    </source>
</evidence>
<evidence type="ECO:0000313" key="6">
    <source>
        <dbReference type="EMBL" id="MCU6699842.1"/>
    </source>
</evidence>
<dbReference type="PROSITE" id="PS50931">
    <property type="entry name" value="HTH_LYSR"/>
    <property type="match status" value="1"/>
</dbReference>
<organism evidence="6 7">
    <name type="scientific">Dorea ammoniilytica</name>
    <dbReference type="NCBI Taxonomy" id="2981788"/>
    <lineage>
        <taxon>Bacteria</taxon>
        <taxon>Bacillati</taxon>
        <taxon>Bacillota</taxon>
        <taxon>Clostridia</taxon>
        <taxon>Lachnospirales</taxon>
        <taxon>Lachnospiraceae</taxon>
        <taxon>Dorea</taxon>
    </lineage>
</organism>
<comment type="caution">
    <text evidence="6">The sequence shown here is derived from an EMBL/GenBank/DDBJ whole genome shotgun (WGS) entry which is preliminary data.</text>
</comment>
<evidence type="ECO:0000313" key="7">
    <source>
        <dbReference type="Proteomes" id="UP001207605"/>
    </source>
</evidence>
<proteinExistence type="inferred from homology"/>
<evidence type="ECO:0000259" key="5">
    <source>
        <dbReference type="PROSITE" id="PS50931"/>
    </source>
</evidence>